<evidence type="ECO:0000256" key="7">
    <source>
        <dbReference type="SAM" id="Phobius"/>
    </source>
</evidence>
<keyword evidence="6 7" id="KW-0472">Membrane</keyword>
<evidence type="ECO:0000313" key="8">
    <source>
        <dbReference type="EMBL" id="ABM29851.1"/>
    </source>
</evidence>
<feature type="transmembrane region" description="Helical" evidence="7">
    <location>
        <begin position="59"/>
        <end position="79"/>
    </location>
</feature>
<evidence type="ECO:0000313" key="9">
    <source>
        <dbReference type="Proteomes" id="UP000009173"/>
    </source>
</evidence>
<sequence>MSQNVISQPVEAQQSFARAVTESLPGLLLVCAVALVASFVAPKLEAYPLFKTYLSLKDFILAIIFGIIIRNTVGVPAVFQPGLRYSTIMTKTGIVIMGSSYSLAGLVSVGAQALVFIAVFLFGTALVMMWLCRKVGMSTPLAACLAAGMSVCGVSATIAIAPAVKAKNEDMAYSIAVVLMFGLLALIAFPLIGKVFNLTPEQFGAFAGVGIVNSAQVLAAGFGFSQEAGIVAGIYNIGRVVFLPFVVLMLAIMAAAQEAEQGNEVAKINKWQMIRDKFPLFVLGFLAIVCLNTAGVLTKPEVKMAKHFMEWAFLLGFASIGLTTRLSDLRAAGLNGFLFGFGVAGLKAALALAAVLLFMS</sequence>
<dbReference type="AlphaFoldDB" id="A0A0H3ABR0"/>
<dbReference type="GO" id="GO:0005886">
    <property type="term" value="C:plasma membrane"/>
    <property type="evidence" value="ECO:0007669"/>
    <property type="project" value="UniProtKB-SubCell"/>
</dbReference>
<dbReference type="InterPro" id="IPR018383">
    <property type="entry name" value="UPF0324_pro"/>
</dbReference>
<feature type="transmembrane region" description="Helical" evidence="7">
    <location>
        <begin position="237"/>
        <end position="257"/>
    </location>
</feature>
<feature type="transmembrane region" description="Helical" evidence="7">
    <location>
        <begin position="338"/>
        <end position="359"/>
    </location>
</feature>
<evidence type="ECO:0000256" key="1">
    <source>
        <dbReference type="ARBA" id="ARBA00004651"/>
    </source>
</evidence>
<proteinExistence type="inferred from homology"/>
<feature type="transmembrane region" description="Helical" evidence="7">
    <location>
        <begin position="20"/>
        <end position="39"/>
    </location>
</feature>
<feature type="transmembrane region" description="Helical" evidence="7">
    <location>
        <begin position="139"/>
        <end position="160"/>
    </location>
</feature>
<evidence type="ECO:0000256" key="4">
    <source>
        <dbReference type="ARBA" id="ARBA00022692"/>
    </source>
</evidence>
<protein>
    <submittedName>
        <fullName evidence="8">Uncharacterized protein</fullName>
    </submittedName>
</protein>
<reference evidence="9" key="1">
    <citation type="journal article" date="2009" name="Environ. Microbiol.">
        <title>Contribution of mobile genetic elements to Desulfovibrio vulgaris genome plasticity.</title>
        <authorList>
            <person name="Walker C.B."/>
            <person name="Stolyar S."/>
            <person name="Chivian D."/>
            <person name="Pinel N."/>
            <person name="Gabster J.A."/>
            <person name="Dehal P.S."/>
            <person name="He Z."/>
            <person name="Yang Z.K."/>
            <person name="Yen H.C."/>
            <person name="Zhou J."/>
            <person name="Wall J.D."/>
            <person name="Hazen T.C."/>
            <person name="Arkin A.P."/>
            <person name="Stahl D.A."/>
        </authorList>
    </citation>
    <scope>NUCLEOTIDE SEQUENCE [LARGE SCALE GENOMIC DNA]</scope>
    <source>
        <strain evidence="9">DP4</strain>
    </source>
</reference>
<feature type="transmembrane region" description="Helical" evidence="7">
    <location>
        <begin position="204"/>
        <end position="225"/>
    </location>
</feature>
<comment type="similarity">
    <text evidence="2">Belongs to the UPF0324 family.</text>
</comment>
<organism evidence="8 9">
    <name type="scientific">Nitratidesulfovibrio vulgaris (strain DP4)</name>
    <name type="common">Desulfovibrio vulgaris</name>
    <dbReference type="NCBI Taxonomy" id="391774"/>
    <lineage>
        <taxon>Bacteria</taxon>
        <taxon>Pseudomonadati</taxon>
        <taxon>Thermodesulfobacteriota</taxon>
        <taxon>Desulfovibrionia</taxon>
        <taxon>Desulfovibrionales</taxon>
        <taxon>Desulfovibrionaceae</taxon>
        <taxon>Nitratidesulfovibrio</taxon>
    </lineage>
</organism>
<dbReference type="PANTHER" id="PTHR30106">
    <property type="entry name" value="INNER MEMBRANE PROTEIN YEIH-RELATED"/>
    <property type="match status" value="1"/>
</dbReference>
<comment type="subcellular location">
    <subcellularLocation>
        <location evidence="1">Cell membrane</location>
        <topology evidence="1">Multi-pass membrane protein</topology>
    </subcellularLocation>
</comment>
<dbReference type="PANTHER" id="PTHR30106:SF2">
    <property type="entry name" value="UPF0324 INNER MEMBRANE PROTEIN YEIH"/>
    <property type="match status" value="1"/>
</dbReference>
<keyword evidence="4 7" id="KW-0812">Transmembrane</keyword>
<name>A0A0H3ABR0_NITV4</name>
<evidence type="ECO:0000256" key="2">
    <source>
        <dbReference type="ARBA" id="ARBA00007977"/>
    </source>
</evidence>
<evidence type="ECO:0000256" key="6">
    <source>
        <dbReference type="ARBA" id="ARBA00023136"/>
    </source>
</evidence>
<feature type="transmembrane region" description="Helical" evidence="7">
    <location>
        <begin position="172"/>
        <end position="192"/>
    </location>
</feature>
<accession>A0A0H3ABR0</accession>
<keyword evidence="3" id="KW-1003">Cell membrane</keyword>
<dbReference type="KEGG" id="dvl:Dvul_2840"/>
<dbReference type="Pfam" id="PF03601">
    <property type="entry name" value="Cons_hypoth698"/>
    <property type="match status" value="1"/>
</dbReference>
<gene>
    <name evidence="8" type="ordered locus">Dvul_2840</name>
</gene>
<feature type="transmembrane region" description="Helical" evidence="7">
    <location>
        <begin position="278"/>
        <end position="296"/>
    </location>
</feature>
<evidence type="ECO:0000256" key="3">
    <source>
        <dbReference type="ARBA" id="ARBA00022475"/>
    </source>
</evidence>
<keyword evidence="5 7" id="KW-1133">Transmembrane helix</keyword>
<dbReference type="Proteomes" id="UP000009173">
    <property type="component" value="Chromosome"/>
</dbReference>
<feature type="transmembrane region" description="Helical" evidence="7">
    <location>
        <begin position="308"/>
        <end position="326"/>
    </location>
</feature>
<evidence type="ECO:0000256" key="5">
    <source>
        <dbReference type="ARBA" id="ARBA00022989"/>
    </source>
</evidence>
<dbReference type="RefSeq" id="WP_010937434.1">
    <property type="nucleotide sequence ID" value="NC_008751.1"/>
</dbReference>
<dbReference type="HOGENOM" id="CLU_033541_1_0_7"/>
<dbReference type="EMBL" id="CP000527">
    <property type="protein sequence ID" value="ABM29851.1"/>
    <property type="molecule type" value="Genomic_DNA"/>
</dbReference>